<accession>A0A1B9FYX3</accession>
<protein>
    <submittedName>
        <fullName evidence="2">Uncharacterized protein</fullName>
    </submittedName>
</protein>
<gene>
    <name evidence="2" type="ORF">I302_06964</name>
    <name evidence="3" type="ORF">I302_107300</name>
</gene>
<reference evidence="3" key="4">
    <citation type="submission" date="2024-02" db="EMBL/GenBank/DDBJ databases">
        <title>Comparative genomics of Cryptococcus and Kwoniella reveals pathogenesis evolution and contrasting modes of karyotype evolution via chromosome fusion or intercentromeric recombination.</title>
        <authorList>
            <person name="Coelho M.A."/>
            <person name="David-Palma M."/>
            <person name="Shea T."/>
            <person name="Bowers K."/>
            <person name="McGinley-Smith S."/>
            <person name="Mohammad A.W."/>
            <person name="Gnirke A."/>
            <person name="Yurkov A.M."/>
            <person name="Nowrousian M."/>
            <person name="Sun S."/>
            <person name="Cuomo C.A."/>
            <person name="Heitman J."/>
        </authorList>
    </citation>
    <scope>NUCLEOTIDE SEQUENCE</scope>
    <source>
        <strain evidence="3">CBS 10118</strain>
    </source>
</reference>
<feature type="chain" id="PRO_5042334725" evidence="1">
    <location>
        <begin position="23"/>
        <end position="179"/>
    </location>
</feature>
<organism evidence="2">
    <name type="scientific">Kwoniella bestiolae CBS 10118</name>
    <dbReference type="NCBI Taxonomy" id="1296100"/>
    <lineage>
        <taxon>Eukaryota</taxon>
        <taxon>Fungi</taxon>
        <taxon>Dikarya</taxon>
        <taxon>Basidiomycota</taxon>
        <taxon>Agaricomycotina</taxon>
        <taxon>Tremellomycetes</taxon>
        <taxon>Tremellales</taxon>
        <taxon>Cryptococcaceae</taxon>
        <taxon>Kwoniella</taxon>
    </lineage>
</organism>
<sequence length="179" mass="19375">MLFTPTTTIALLSIPFLTFASAAKYLGIHIQIGEGMAVDSSLLSDDGKKKEPGAGVGFSWLEGNIGDDRYKKYPNFDVYKGDEVAFNMMVSSSHSIKHSTSTACTHVILLSAWLATPLKYNPDGPKSAKYNITSITEGDKVKVRFDVSNADVASLNCTRKVDDTTPVIWTSESAFSAPL</sequence>
<dbReference type="EMBL" id="KI894023">
    <property type="protein sequence ID" value="OCF23978.1"/>
    <property type="molecule type" value="Genomic_DNA"/>
</dbReference>
<feature type="signal peptide" evidence="1">
    <location>
        <begin position="1"/>
        <end position="22"/>
    </location>
</feature>
<dbReference type="AlphaFoldDB" id="A0A1B9FYX3"/>
<keyword evidence="4" id="KW-1185">Reference proteome</keyword>
<proteinExistence type="predicted"/>
<dbReference type="GeneID" id="30211363"/>
<evidence type="ECO:0000313" key="4">
    <source>
        <dbReference type="Proteomes" id="UP000092730"/>
    </source>
</evidence>
<dbReference type="EMBL" id="CP144546">
    <property type="protein sequence ID" value="WVW85262.1"/>
    <property type="molecule type" value="Genomic_DNA"/>
</dbReference>
<evidence type="ECO:0000313" key="2">
    <source>
        <dbReference type="EMBL" id="OCF23978.1"/>
    </source>
</evidence>
<evidence type="ECO:0000256" key="1">
    <source>
        <dbReference type="SAM" id="SignalP"/>
    </source>
</evidence>
<name>A0A1B9FYX3_9TREE</name>
<dbReference type="Proteomes" id="UP000092730">
    <property type="component" value="Chromosome 6"/>
</dbReference>
<dbReference type="KEGG" id="kbi:30211363"/>
<dbReference type="VEuPathDB" id="FungiDB:I302_06964"/>
<evidence type="ECO:0000313" key="3">
    <source>
        <dbReference type="EMBL" id="WVW85262.1"/>
    </source>
</evidence>
<dbReference type="RefSeq" id="XP_019045048.1">
    <property type="nucleotide sequence ID" value="XM_019193571.1"/>
</dbReference>
<keyword evidence="1" id="KW-0732">Signal</keyword>
<reference evidence="2" key="3">
    <citation type="submission" date="2014-01" db="EMBL/GenBank/DDBJ databases">
        <title>Evolution of pathogenesis and genome organization in the Tremellales.</title>
        <authorList>
            <person name="Cuomo C."/>
            <person name="Litvintseva A."/>
            <person name="Heitman J."/>
            <person name="Chen Y."/>
            <person name="Sun S."/>
            <person name="Springer D."/>
            <person name="Dromer F."/>
            <person name="Young S."/>
            <person name="Zeng Q."/>
            <person name="Chapman S."/>
            <person name="Gujja S."/>
            <person name="Saif S."/>
            <person name="Birren B."/>
        </authorList>
    </citation>
    <scope>NUCLEOTIDE SEQUENCE</scope>
    <source>
        <strain evidence="2">CBS 10118</strain>
    </source>
</reference>
<reference evidence="2" key="1">
    <citation type="submission" date="2013-07" db="EMBL/GenBank/DDBJ databases">
        <title>The Genome Sequence of Cryptococcus bestiolae CBS10118.</title>
        <authorList>
            <consortium name="The Broad Institute Genome Sequencing Platform"/>
            <person name="Cuomo C."/>
            <person name="Litvintseva A."/>
            <person name="Chen Y."/>
            <person name="Heitman J."/>
            <person name="Sun S."/>
            <person name="Springer D."/>
            <person name="Dromer F."/>
            <person name="Young S.K."/>
            <person name="Zeng Q."/>
            <person name="Gargeya S."/>
            <person name="Fitzgerald M."/>
            <person name="Abouelleil A."/>
            <person name="Alvarado L."/>
            <person name="Berlin A.M."/>
            <person name="Chapman S.B."/>
            <person name="Dewar J."/>
            <person name="Goldberg J."/>
            <person name="Griggs A."/>
            <person name="Gujja S."/>
            <person name="Hansen M."/>
            <person name="Howarth C."/>
            <person name="Imamovic A."/>
            <person name="Larimer J."/>
            <person name="McCowan C."/>
            <person name="Murphy C."/>
            <person name="Pearson M."/>
            <person name="Priest M."/>
            <person name="Roberts A."/>
            <person name="Saif S."/>
            <person name="Shea T."/>
            <person name="Sykes S."/>
            <person name="Wortman J."/>
            <person name="Nusbaum C."/>
            <person name="Birren B."/>
        </authorList>
    </citation>
    <scope>NUCLEOTIDE SEQUENCE [LARGE SCALE GENOMIC DNA]</scope>
    <source>
        <strain evidence="2">CBS 10118</strain>
    </source>
</reference>
<reference evidence="3" key="2">
    <citation type="submission" date="2013-07" db="EMBL/GenBank/DDBJ databases">
        <authorList>
            <consortium name="The Broad Institute Genome Sequencing Platform"/>
            <person name="Cuomo C."/>
            <person name="Litvintseva A."/>
            <person name="Chen Y."/>
            <person name="Heitman J."/>
            <person name="Sun S."/>
            <person name="Springer D."/>
            <person name="Dromer F."/>
            <person name="Young S.K."/>
            <person name="Zeng Q."/>
            <person name="Gargeya S."/>
            <person name="Fitzgerald M."/>
            <person name="Abouelleil A."/>
            <person name="Alvarado L."/>
            <person name="Berlin A.M."/>
            <person name="Chapman S.B."/>
            <person name="Dewar J."/>
            <person name="Goldberg J."/>
            <person name="Griggs A."/>
            <person name="Gujja S."/>
            <person name="Hansen M."/>
            <person name="Howarth C."/>
            <person name="Imamovic A."/>
            <person name="Larimer J."/>
            <person name="McCowan C."/>
            <person name="Murphy C."/>
            <person name="Pearson M."/>
            <person name="Priest M."/>
            <person name="Roberts A."/>
            <person name="Saif S."/>
            <person name="Shea T."/>
            <person name="Sykes S."/>
            <person name="Wortman J."/>
            <person name="Nusbaum C."/>
            <person name="Birren B."/>
        </authorList>
    </citation>
    <scope>NUCLEOTIDE SEQUENCE</scope>
    <source>
        <strain evidence="3">CBS 10118</strain>
    </source>
</reference>